<dbReference type="Pfam" id="PF12652">
    <property type="entry name" value="CotJB"/>
    <property type="match status" value="1"/>
</dbReference>
<feature type="domain" description="Protein CotJB" evidence="1">
    <location>
        <begin position="19"/>
        <end position="92"/>
    </location>
</feature>
<protein>
    <submittedName>
        <fullName evidence="2">Polypeptide composition of the spore coat protein CotJB</fullName>
    </submittedName>
</protein>
<organism evidence="2 3">
    <name type="scientific">Paenibacillus pasadenensis</name>
    <dbReference type="NCBI Taxonomy" id="217090"/>
    <lineage>
        <taxon>Bacteria</taxon>
        <taxon>Bacillati</taxon>
        <taxon>Bacillota</taxon>
        <taxon>Bacilli</taxon>
        <taxon>Bacillales</taxon>
        <taxon>Paenibacillaceae</taxon>
        <taxon>Paenibacillus</taxon>
    </lineage>
</organism>
<dbReference type="InterPro" id="IPR016571">
    <property type="entry name" value="Spore_coat_assembly_CotJB"/>
</dbReference>
<name>A0A2N5N9P8_9BACL</name>
<dbReference type="OrthoDB" id="9804099at2"/>
<evidence type="ECO:0000259" key="1">
    <source>
        <dbReference type="Pfam" id="PF12652"/>
    </source>
</evidence>
<evidence type="ECO:0000313" key="2">
    <source>
        <dbReference type="EMBL" id="PLT47048.1"/>
    </source>
</evidence>
<dbReference type="AlphaFoldDB" id="A0A2N5N9P8"/>
<dbReference type="Proteomes" id="UP000234789">
    <property type="component" value="Unassembled WGS sequence"/>
</dbReference>
<evidence type="ECO:0000313" key="3">
    <source>
        <dbReference type="Proteomes" id="UP000234789"/>
    </source>
</evidence>
<proteinExistence type="predicted"/>
<dbReference type="RefSeq" id="WP_028599124.1">
    <property type="nucleotide sequence ID" value="NZ_BIMM01000019.1"/>
</dbReference>
<dbReference type="PIRSF" id="PIRSF010606">
    <property type="entry name" value="Spore_coat_CotJB"/>
    <property type="match status" value="1"/>
</dbReference>
<sequence length="93" mass="10975">MSEEQQKQAFDKEAYQAGLKELQVLDFALVELNLYLNTHPGDLQAIQQFNQLAQKRQAVAQQFELQFGPLVNFGNSYSRYPWQWNETPWPWQV</sequence>
<gene>
    <name evidence="2" type="ORF">B8V81_1272</name>
</gene>
<dbReference type="InterPro" id="IPR024207">
    <property type="entry name" value="CotJB_dom"/>
</dbReference>
<keyword evidence="2" id="KW-0167">Capsid protein</keyword>
<reference evidence="2 3" key="1">
    <citation type="submission" date="2017-05" db="EMBL/GenBank/DDBJ databases">
        <title>Functional genome analysis of Paenibacillus pasadenensis strain R16: insights on endophytic life style and antifungal activity.</title>
        <authorList>
            <person name="Passera A."/>
            <person name="Marcolungo L."/>
            <person name="Casati P."/>
            <person name="Brasca M."/>
            <person name="Quaglino F."/>
            <person name="Delledonne M."/>
        </authorList>
    </citation>
    <scope>NUCLEOTIDE SEQUENCE [LARGE SCALE GENOMIC DNA]</scope>
    <source>
        <strain evidence="2 3">R16</strain>
    </source>
</reference>
<keyword evidence="2" id="KW-0946">Virion</keyword>
<accession>A0A2N5N9P8</accession>
<dbReference type="EMBL" id="NFEZ01000003">
    <property type="protein sequence ID" value="PLT47048.1"/>
    <property type="molecule type" value="Genomic_DNA"/>
</dbReference>
<comment type="caution">
    <text evidence="2">The sequence shown here is derived from an EMBL/GenBank/DDBJ whole genome shotgun (WGS) entry which is preliminary data.</text>
</comment>
<keyword evidence="3" id="KW-1185">Reference proteome</keyword>